<dbReference type="PANTHER" id="PTHR43162:SF1">
    <property type="entry name" value="PRESTALK A DIFFERENTIATION PROTEIN A"/>
    <property type="match status" value="1"/>
</dbReference>
<dbReference type="Pfam" id="PF13460">
    <property type="entry name" value="NAD_binding_10"/>
    <property type="match status" value="1"/>
</dbReference>
<dbReference type="SUPFAM" id="SSF51735">
    <property type="entry name" value="NAD(P)-binding Rossmann-fold domains"/>
    <property type="match status" value="1"/>
</dbReference>
<evidence type="ECO:0000259" key="1">
    <source>
        <dbReference type="Pfam" id="PF13460"/>
    </source>
</evidence>
<reference evidence="2 3" key="1">
    <citation type="submission" date="2020-03" db="EMBL/GenBank/DDBJ databases">
        <title>WGS of actinomycetes isolated from Thailand.</title>
        <authorList>
            <person name="Thawai C."/>
        </authorList>
    </citation>
    <scope>NUCLEOTIDE SEQUENCE [LARGE SCALE GENOMIC DNA]</scope>
    <source>
        <strain evidence="2 3">FMUSA5-5</strain>
    </source>
</reference>
<dbReference type="InterPro" id="IPR016040">
    <property type="entry name" value="NAD(P)-bd_dom"/>
</dbReference>
<dbReference type="EMBL" id="JAATEP010000058">
    <property type="protein sequence ID" value="NJP97020.1"/>
    <property type="molecule type" value="Genomic_DNA"/>
</dbReference>
<name>A0ABX1BGZ5_9ACTN</name>
<feature type="domain" description="NAD(P)-binding" evidence="1">
    <location>
        <begin position="2"/>
        <end position="94"/>
    </location>
</feature>
<evidence type="ECO:0000313" key="2">
    <source>
        <dbReference type="EMBL" id="NJP97020.1"/>
    </source>
</evidence>
<keyword evidence="3" id="KW-1185">Reference proteome</keyword>
<sequence length="194" mass="20996">MRRVVLLSSAAVVLPGSARNPIARQHRAVESALEESGLSWTFIRPGMFATNTLWWWSRPIRNGAAVRLPYPEAMTAPVSERDMAALAVTALTEPGHGRQAYTVYGPQALTLREQVEHIGAALGRRIPIEEVTPEQARAELSEVMPAMGVEAIMGAWAAGTTAAPETSTIVEKLTGRPAQTFAAWARDHAADFRA</sequence>
<dbReference type="Proteomes" id="UP000696294">
    <property type="component" value="Unassembled WGS sequence"/>
</dbReference>
<dbReference type="InterPro" id="IPR036291">
    <property type="entry name" value="NAD(P)-bd_dom_sf"/>
</dbReference>
<gene>
    <name evidence="2" type="ORF">HCN51_47655</name>
</gene>
<dbReference type="InterPro" id="IPR051604">
    <property type="entry name" value="Ergot_Alk_Oxidoreductase"/>
</dbReference>
<dbReference type="Gene3D" id="3.40.50.720">
    <property type="entry name" value="NAD(P)-binding Rossmann-like Domain"/>
    <property type="match status" value="1"/>
</dbReference>
<comment type="caution">
    <text evidence="2">The sequence shown here is derived from an EMBL/GenBank/DDBJ whole genome shotgun (WGS) entry which is preliminary data.</text>
</comment>
<proteinExistence type="predicted"/>
<protein>
    <submittedName>
        <fullName evidence="2">NAD(P)H-binding protein</fullName>
    </submittedName>
</protein>
<evidence type="ECO:0000313" key="3">
    <source>
        <dbReference type="Proteomes" id="UP000696294"/>
    </source>
</evidence>
<accession>A0ABX1BGZ5</accession>
<dbReference type="PANTHER" id="PTHR43162">
    <property type="match status" value="1"/>
</dbReference>
<organism evidence="2 3">
    <name type="scientific">Nonomuraea composti</name>
    <dbReference type="NCBI Taxonomy" id="2720023"/>
    <lineage>
        <taxon>Bacteria</taxon>
        <taxon>Bacillati</taxon>
        <taxon>Actinomycetota</taxon>
        <taxon>Actinomycetes</taxon>
        <taxon>Streptosporangiales</taxon>
        <taxon>Streptosporangiaceae</taxon>
        <taxon>Nonomuraea</taxon>
    </lineage>
</organism>